<dbReference type="PANTHER" id="PTHR22891">
    <property type="entry name" value="EUKARYOTIC TRANSLATION INITIATION FACTOR 2C"/>
    <property type="match status" value="1"/>
</dbReference>
<feature type="compositionally biased region" description="Polar residues" evidence="1">
    <location>
        <begin position="42"/>
        <end position="58"/>
    </location>
</feature>
<feature type="region of interest" description="Disordered" evidence="1">
    <location>
        <begin position="1"/>
        <end position="91"/>
    </location>
</feature>
<feature type="compositionally biased region" description="Basic residues" evidence="1">
    <location>
        <begin position="60"/>
        <end position="69"/>
    </location>
</feature>
<gene>
    <name evidence="3" type="ORF">GH714_003851</name>
</gene>
<keyword evidence="4" id="KW-1185">Reference proteome</keyword>
<sequence length="257" mass="28460">MPIRQMKESSEQHLVMKTHLQNTMNQPQKHHKTAQNGKGPPSQETHNSKPQSQTSPPTKNRGRRRGRGGRKSDQGDVCTRPSSRPCTVAHKPVNPAGNLLASAPNGSVGNAGNVCEMEMGLGFPTSSKSLSFAPRPGYGQLGTKCIVKANHFFAELPGKDLNQYDVTITPEVASRTTNRAIMAELVRLYKESDLGMRLPAYDGRKSLYTAGELPFAWKEFTIKLVDEAMESMVPSKFFFILIFFKSALAPFFPIFEF</sequence>
<proteinExistence type="predicted"/>
<evidence type="ECO:0000256" key="1">
    <source>
        <dbReference type="SAM" id="MobiDB-lite"/>
    </source>
</evidence>
<dbReference type="EMBL" id="JAAGAX010000015">
    <property type="protein sequence ID" value="KAF2290173.1"/>
    <property type="molecule type" value="Genomic_DNA"/>
</dbReference>
<evidence type="ECO:0000313" key="4">
    <source>
        <dbReference type="Proteomes" id="UP000467840"/>
    </source>
</evidence>
<name>A0A6A6KQ40_HEVBR</name>
<feature type="compositionally biased region" description="Basic and acidic residues" evidence="1">
    <location>
        <begin position="1"/>
        <end position="11"/>
    </location>
</feature>
<dbReference type="Pfam" id="PF16486">
    <property type="entry name" value="ArgoN"/>
    <property type="match status" value="1"/>
</dbReference>
<dbReference type="Proteomes" id="UP000467840">
    <property type="component" value="Chromosome 2"/>
</dbReference>
<comment type="caution">
    <text evidence="3">The sequence shown here is derived from an EMBL/GenBank/DDBJ whole genome shotgun (WGS) entry which is preliminary data.</text>
</comment>
<protein>
    <recommendedName>
        <fullName evidence="2">Protein argonaute N-terminal domain-containing protein</fullName>
    </recommendedName>
</protein>
<dbReference type="InterPro" id="IPR032474">
    <property type="entry name" value="Argonaute_N"/>
</dbReference>
<accession>A0A6A6KQ40</accession>
<organism evidence="3 4">
    <name type="scientific">Hevea brasiliensis</name>
    <name type="common">Para rubber tree</name>
    <name type="synonym">Siphonia brasiliensis</name>
    <dbReference type="NCBI Taxonomy" id="3981"/>
    <lineage>
        <taxon>Eukaryota</taxon>
        <taxon>Viridiplantae</taxon>
        <taxon>Streptophyta</taxon>
        <taxon>Embryophyta</taxon>
        <taxon>Tracheophyta</taxon>
        <taxon>Spermatophyta</taxon>
        <taxon>Magnoliopsida</taxon>
        <taxon>eudicotyledons</taxon>
        <taxon>Gunneridae</taxon>
        <taxon>Pentapetalae</taxon>
        <taxon>rosids</taxon>
        <taxon>fabids</taxon>
        <taxon>Malpighiales</taxon>
        <taxon>Euphorbiaceae</taxon>
        <taxon>Crotonoideae</taxon>
        <taxon>Micrandreae</taxon>
        <taxon>Hevea</taxon>
    </lineage>
</organism>
<evidence type="ECO:0000313" key="3">
    <source>
        <dbReference type="EMBL" id="KAF2290173.1"/>
    </source>
</evidence>
<feature type="domain" description="Protein argonaute N-terminal" evidence="2">
    <location>
        <begin position="144"/>
        <end position="226"/>
    </location>
</feature>
<reference evidence="3 4" key="1">
    <citation type="journal article" date="2020" name="Mol. Plant">
        <title>The Chromosome-Based Rubber Tree Genome Provides New Insights into Spurge Genome Evolution and Rubber Biosynthesis.</title>
        <authorList>
            <person name="Liu J."/>
            <person name="Shi C."/>
            <person name="Shi C.C."/>
            <person name="Li W."/>
            <person name="Zhang Q.J."/>
            <person name="Zhang Y."/>
            <person name="Li K."/>
            <person name="Lu H.F."/>
            <person name="Shi C."/>
            <person name="Zhu S.T."/>
            <person name="Xiao Z.Y."/>
            <person name="Nan H."/>
            <person name="Yue Y."/>
            <person name="Zhu X.G."/>
            <person name="Wu Y."/>
            <person name="Hong X.N."/>
            <person name="Fan G.Y."/>
            <person name="Tong Y."/>
            <person name="Zhang D."/>
            <person name="Mao C.L."/>
            <person name="Liu Y.L."/>
            <person name="Hao S.J."/>
            <person name="Liu W.Q."/>
            <person name="Lv M.Q."/>
            <person name="Zhang H.B."/>
            <person name="Liu Y."/>
            <person name="Hu-Tang G.R."/>
            <person name="Wang J.P."/>
            <person name="Wang J.H."/>
            <person name="Sun Y.H."/>
            <person name="Ni S.B."/>
            <person name="Chen W.B."/>
            <person name="Zhang X.C."/>
            <person name="Jiao Y.N."/>
            <person name="Eichler E.E."/>
            <person name="Li G.H."/>
            <person name="Liu X."/>
            <person name="Gao L.Z."/>
        </authorList>
    </citation>
    <scope>NUCLEOTIDE SEQUENCE [LARGE SCALE GENOMIC DNA]</scope>
    <source>
        <strain evidence="4">cv. GT1</strain>
        <tissue evidence="3">Leaf</tissue>
    </source>
</reference>
<dbReference type="AlphaFoldDB" id="A0A6A6KQ40"/>
<evidence type="ECO:0000259" key="2">
    <source>
        <dbReference type="Pfam" id="PF16486"/>
    </source>
</evidence>